<keyword evidence="3" id="KW-1185">Reference proteome</keyword>
<feature type="chain" id="PRO_5016683392" evidence="1">
    <location>
        <begin position="24"/>
        <end position="115"/>
    </location>
</feature>
<name>A0A345ZA25_9BACT</name>
<dbReference type="EMBL" id="CP025544">
    <property type="protein sequence ID" value="AXK60142.1"/>
    <property type="molecule type" value="Genomic_DNA"/>
</dbReference>
<dbReference type="AlphaFoldDB" id="A0A345ZA25"/>
<feature type="signal peptide" evidence="1">
    <location>
        <begin position="1"/>
        <end position="23"/>
    </location>
</feature>
<reference evidence="2 3" key="1">
    <citation type="submission" date="2017-12" db="EMBL/GenBank/DDBJ databases">
        <title>Chromulinavorax destructans is a abundant pathogen of dominant heterotrophic picoflagllates.</title>
        <authorList>
            <person name="Deeg C.M."/>
            <person name="Zimmer M."/>
            <person name="Suttle C.A."/>
        </authorList>
    </citation>
    <scope>NUCLEOTIDE SEQUENCE [LARGE SCALE GENOMIC DNA]</scope>
    <source>
        <strain evidence="2 3">SeV1</strain>
    </source>
</reference>
<protein>
    <submittedName>
        <fullName evidence="2">Uncharacterized protein</fullName>
    </submittedName>
</protein>
<sequence length="115" mass="12761">MKNIKKIMLSLMMLTLGHTYISADSIPQGTKSQSYFSTSTNPFNPNTNGQLLKNTEDGTWDAIITNPKTSKKETYKNVQFAYVDENSLGKYNVIGQLKPSMSSSASGTMYSILYV</sequence>
<dbReference type="Proteomes" id="UP000254834">
    <property type="component" value="Chromosome"/>
</dbReference>
<accession>A0A345ZA25</accession>
<organism evidence="2 3">
    <name type="scientific">Candidatus Chromulinivorax destructor</name>
    <dbReference type="NCBI Taxonomy" id="2066483"/>
    <lineage>
        <taxon>Bacteria</taxon>
        <taxon>Candidatus Babelota</taxon>
        <taxon>Candidatus Babeliae</taxon>
        <taxon>Candidatus Babeliales</taxon>
        <taxon>Candidatus Chromulinivoraceae</taxon>
        <taxon>Candidatus Chromulinivorax</taxon>
    </lineage>
</organism>
<evidence type="ECO:0000313" key="3">
    <source>
        <dbReference type="Proteomes" id="UP000254834"/>
    </source>
</evidence>
<proteinExistence type="predicted"/>
<gene>
    <name evidence="2" type="ORF">C0J27_00050</name>
</gene>
<dbReference type="KEGG" id="cdes:C0J27_00050"/>
<dbReference type="RefSeq" id="WP_115585157.1">
    <property type="nucleotide sequence ID" value="NZ_CP025544.1"/>
</dbReference>
<evidence type="ECO:0000313" key="2">
    <source>
        <dbReference type="EMBL" id="AXK60142.1"/>
    </source>
</evidence>
<evidence type="ECO:0000256" key="1">
    <source>
        <dbReference type="SAM" id="SignalP"/>
    </source>
</evidence>
<keyword evidence="1" id="KW-0732">Signal</keyword>